<evidence type="ECO:0000313" key="1">
    <source>
        <dbReference type="EMBL" id="KAJ9103375.1"/>
    </source>
</evidence>
<name>A0ACC2VVA2_9TREE</name>
<dbReference type="EMBL" id="JASBWR010000047">
    <property type="protein sequence ID" value="KAJ9103375.1"/>
    <property type="molecule type" value="Genomic_DNA"/>
</dbReference>
<sequence length="526" mass="57513">MSNSAPIPRNRAQADIEETSSPLKLKKAQSTRSRPTRSSLRVFQDAPLDTPSKAAGSTRSKTPLQPTSTNILPKPATSSGKLLKGGGALDFKKPTVLKPVVTVEAPAEEIRTPGKPIQTANATTLSEPETEPLQDHQLSRLLARRLLSQASDPHATPIRDETAPASQHRLTMSDFASPLFATPPHQMSYTDRFSPVLSNSKIPTLNPITDVADLLLPLNISPLALSQAYLSLLRPILANQQQSYASPQPRLGSTVQNKLPEEMHSPATHVSTHRLDRSPKAKMRYSPSRQKWFSVEEETGNPRVADDEQAMTSPGSPTRRCAPLKMNGPQTLETRSSTKEKGVKIAQHMSLGLGYPSPLAKTSNVASPVKLDVGEDKDLDDVRRLREASLEFDFVRATASPLSSKLRNAYVPRMQSDTATILPQAQVNNLQTSSTSIPAGFADFLAKTRVVSEPSFTSKSANDDGALDSRRRSKRKKAKLPVPEPESEPLSWDALQQKFVEAQVSDEYETIRSTYEKVAEELEGTP</sequence>
<organism evidence="1 2">
    <name type="scientific">Naganishia cerealis</name>
    <dbReference type="NCBI Taxonomy" id="610337"/>
    <lineage>
        <taxon>Eukaryota</taxon>
        <taxon>Fungi</taxon>
        <taxon>Dikarya</taxon>
        <taxon>Basidiomycota</taxon>
        <taxon>Agaricomycotina</taxon>
        <taxon>Tremellomycetes</taxon>
        <taxon>Filobasidiales</taxon>
        <taxon>Filobasidiaceae</taxon>
        <taxon>Naganishia</taxon>
    </lineage>
</organism>
<proteinExistence type="predicted"/>
<evidence type="ECO:0000313" key="2">
    <source>
        <dbReference type="Proteomes" id="UP001241377"/>
    </source>
</evidence>
<gene>
    <name evidence="1" type="ORF">QFC19_004474</name>
</gene>
<keyword evidence="2" id="KW-1185">Reference proteome</keyword>
<dbReference type="Proteomes" id="UP001241377">
    <property type="component" value="Unassembled WGS sequence"/>
</dbReference>
<reference evidence="1" key="1">
    <citation type="submission" date="2023-04" db="EMBL/GenBank/DDBJ databases">
        <title>Draft Genome sequencing of Naganishia species isolated from polar environments using Oxford Nanopore Technology.</title>
        <authorList>
            <person name="Leo P."/>
            <person name="Venkateswaran K."/>
        </authorList>
    </citation>
    <scope>NUCLEOTIDE SEQUENCE</scope>
    <source>
        <strain evidence="1">MNA-CCFEE 5261</strain>
    </source>
</reference>
<accession>A0ACC2VVA2</accession>
<protein>
    <submittedName>
        <fullName evidence="1">Uncharacterized protein</fullName>
    </submittedName>
</protein>
<comment type="caution">
    <text evidence="1">The sequence shown here is derived from an EMBL/GenBank/DDBJ whole genome shotgun (WGS) entry which is preliminary data.</text>
</comment>